<gene>
    <name evidence="1" type="ORF">B7C51_19000</name>
</gene>
<evidence type="ECO:0000313" key="1">
    <source>
        <dbReference type="EMBL" id="ARF70579.1"/>
    </source>
</evidence>
<reference evidence="1 2" key="1">
    <citation type="submission" date="2017-03" db="EMBL/GenBank/DDBJ databases">
        <title>Paenibacillus larvae genome sequencing.</title>
        <authorList>
            <person name="Dingman D.W."/>
        </authorList>
    </citation>
    <scope>NUCLEOTIDE SEQUENCE [LARGE SCALE GENOMIC DNA]</scope>
    <source>
        <strain evidence="1 2">SAG 10367</strain>
    </source>
</reference>
<accession>A0A1U9YUM6</accession>
<evidence type="ECO:0000313" key="2">
    <source>
        <dbReference type="Proteomes" id="UP000192727"/>
    </source>
</evidence>
<name>A0A1U9YUM6_9BACL</name>
<protein>
    <submittedName>
        <fullName evidence="1">Uncharacterized protein</fullName>
    </submittedName>
</protein>
<sequence length="86" mass="10059">MYKRRFSVFEIIVFALLIIGLLFSLKDFWLPILVFGVLIALYKFPPNTWKLPNFSAKSKSKGPRRKNAKFRVIEGSKPDDDVPKYH</sequence>
<dbReference type="Proteomes" id="UP000192727">
    <property type="component" value="Chromosome"/>
</dbReference>
<dbReference type="AlphaFoldDB" id="A0A1U9YUM6"/>
<proteinExistence type="predicted"/>
<organism evidence="1 2">
    <name type="scientific">Paenibacillus larvae subsp. pulvifaciens</name>
    <dbReference type="NCBI Taxonomy" id="1477"/>
    <lineage>
        <taxon>Bacteria</taxon>
        <taxon>Bacillati</taxon>
        <taxon>Bacillota</taxon>
        <taxon>Bacilli</taxon>
        <taxon>Bacillales</taxon>
        <taxon>Paenibacillaceae</taxon>
        <taxon>Paenibacillus</taxon>
    </lineage>
</organism>
<dbReference type="EMBL" id="CP020557">
    <property type="protein sequence ID" value="ARF70579.1"/>
    <property type="molecule type" value="Genomic_DNA"/>
</dbReference>